<dbReference type="EMBL" id="CP031264">
    <property type="protein sequence ID" value="AXI80594.1"/>
    <property type="molecule type" value="Genomic_DNA"/>
</dbReference>
<sequence>MTALVVLAVLLLVIVVPLALAGTALYNGLVRKRGAVDNAWAQTDVQLKRRHDLIPNLVETVKGYATHERQTLDAVVAARSQALTAQGPQQQAAAEGMLSGALKGLLALAEAYPDLKASQNFSELQAELSTTENRIAYSRQYYNDAVLTYNNAIQTVPANLVAGVAGFTAREYFQAPDEERGPVQVRF</sequence>
<proteinExistence type="inferred from homology"/>
<evidence type="ECO:0000256" key="5">
    <source>
        <dbReference type="ARBA" id="ARBA00023136"/>
    </source>
</evidence>
<keyword evidence="3" id="KW-0812">Transmembrane</keyword>
<dbReference type="PANTHER" id="PTHR34478">
    <property type="entry name" value="PROTEIN LEMA"/>
    <property type="match status" value="1"/>
</dbReference>
<dbReference type="SUPFAM" id="SSF140478">
    <property type="entry name" value="LemA-like"/>
    <property type="match status" value="1"/>
</dbReference>
<dbReference type="RefSeq" id="WP_111492739.1">
    <property type="nucleotide sequence ID" value="NZ_CP031264.1"/>
</dbReference>
<dbReference type="InterPro" id="IPR007156">
    <property type="entry name" value="MamQ_LemA"/>
</dbReference>
<keyword evidence="4" id="KW-1133">Transmembrane helix</keyword>
<dbReference type="InterPro" id="IPR023353">
    <property type="entry name" value="LemA-like_dom_sf"/>
</dbReference>
<dbReference type="AlphaFoldDB" id="A0A345T3N9"/>
<keyword evidence="7" id="KW-1185">Reference proteome</keyword>
<reference evidence="7" key="1">
    <citation type="submission" date="2018-07" db="EMBL/GenBank/DDBJ databases">
        <title>Streptacidiphilus bronchialis DSM 106435 chromosome.</title>
        <authorList>
            <person name="Batra D."/>
            <person name="Gulvik C.A."/>
        </authorList>
    </citation>
    <scope>NUCLEOTIDE SEQUENCE [LARGE SCALE GENOMIC DNA]</scope>
    <source>
        <strain evidence="7">DSM 106435</strain>
    </source>
</reference>
<evidence type="ECO:0000313" key="7">
    <source>
        <dbReference type="Proteomes" id="UP000249340"/>
    </source>
</evidence>
<dbReference type="Gene3D" id="1.20.1440.20">
    <property type="entry name" value="LemA-like domain"/>
    <property type="match status" value="1"/>
</dbReference>
<comment type="similarity">
    <text evidence="2">Belongs to the LemA family.</text>
</comment>
<keyword evidence="5" id="KW-0472">Membrane</keyword>
<dbReference type="Pfam" id="PF04011">
    <property type="entry name" value="LemA"/>
    <property type="match status" value="1"/>
</dbReference>
<protein>
    <submittedName>
        <fullName evidence="6">LemA family protein</fullName>
    </submittedName>
</protein>
<dbReference type="KEGG" id="stri:C7M71_027590"/>
<organism evidence="6 7">
    <name type="scientific">Peterkaempfera bronchialis</name>
    <dbReference type="NCBI Taxonomy" id="2126346"/>
    <lineage>
        <taxon>Bacteria</taxon>
        <taxon>Bacillati</taxon>
        <taxon>Actinomycetota</taxon>
        <taxon>Actinomycetes</taxon>
        <taxon>Kitasatosporales</taxon>
        <taxon>Streptomycetaceae</taxon>
        <taxon>Peterkaempfera</taxon>
    </lineage>
</organism>
<evidence type="ECO:0000256" key="1">
    <source>
        <dbReference type="ARBA" id="ARBA00004167"/>
    </source>
</evidence>
<dbReference type="GO" id="GO:0016020">
    <property type="term" value="C:membrane"/>
    <property type="evidence" value="ECO:0007669"/>
    <property type="project" value="UniProtKB-SubCell"/>
</dbReference>
<comment type="subcellular location">
    <subcellularLocation>
        <location evidence="1">Membrane</location>
        <topology evidence="1">Single-pass membrane protein</topology>
    </subcellularLocation>
</comment>
<gene>
    <name evidence="6" type="ORF">C7M71_027590</name>
</gene>
<name>A0A345T3N9_9ACTN</name>
<dbReference type="Proteomes" id="UP000249340">
    <property type="component" value="Chromosome"/>
</dbReference>
<dbReference type="OrthoDB" id="9804152at2"/>
<evidence type="ECO:0000256" key="2">
    <source>
        <dbReference type="ARBA" id="ARBA00008854"/>
    </source>
</evidence>
<accession>A0A345T3N9</accession>
<evidence type="ECO:0000256" key="3">
    <source>
        <dbReference type="ARBA" id="ARBA00022692"/>
    </source>
</evidence>
<evidence type="ECO:0000313" key="6">
    <source>
        <dbReference type="EMBL" id="AXI80594.1"/>
    </source>
</evidence>
<dbReference type="PANTHER" id="PTHR34478:SF2">
    <property type="entry name" value="MEMBRANE PROTEIN"/>
    <property type="match status" value="1"/>
</dbReference>
<evidence type="ECO:0000256" key="4">
    <source>
        <dbReference type="ARBA" id="ARBA00022989"/>
    </source>
</evidence>